<reference evidence="1 2" key="1">
    <citation type="journal article" date="2008" name="Int. J. Syst. Evol. Microbiol.">
        <title>Tessaracoccus flavescens sp. nov., isolated from marine sediment.</title>
        <authorList>
            <person name="Lee D.W."/>
            <person name="Lee S.D."/>
        </authorList>
    </citation>
    <scope>NUCLEOTIDE SEQUENCE [LARGE SCALE GENOMIC DNA]</scope>
    <source>
        <strain evidence="1 2">SST-39T</strain>
    </source>
</reference>
<accession>A0A1Q2CZM1</accession>
<dbReference type="KEGG" id="tfa:BW733_12765"/>
<dbReference type="Proteomes" id="UP000188235">
    <property type="component" value="Chromosome"/>
</dbReference>
<gene>
    <name evidence="1" type="ORF">BW733_12765</name>
</gene>
<organism evidence="1 2">
    <name type="scientific">Tessaracoccus flavescens</name>
    <dbReference type="NCBI Taxonomy" id="399497"/>
    <lineage>
        <taxon>Bacteria</taxon>
        <taxon>Bacillati</taxon>
        <taxon>Actinomycetota</taxon>
        <taxon>Actinomycetes</taxon>
        <taxon>Propionibacteriales</taxon>
        <taxon>Propionibacteriaceae</taxon>
        <taxon>Tessaracoccus</taxon>
    </lineage>
</organism>
<keyword evidence="2" id="KW-1185">Reference proteome</keyword>
<dbReference type="EMBL" id="CP019607">
    <property type="protein sequence ID" value="AQP51557.1"/>
    <property type="molecule type" value="Genomic_DNA"/>
</dbReference>
<dbReference type="AlphaFoldDB" id="A0A1Q2CZM1"/>
<dbReference type="InterPro" id="IPR021465">
    <property type="entry name" value="DUF3117"/>
</dbReference>
<sequence>MAAMKPRTGDGPMEVTKEGRAIVMRVPVDGGGRLVVEMNATEATDLLNALKEVVG</sequence>
<protein>
    <submittedName>
        <fullName evidence="1">DUF3117 domain-containing protein</fullName>
    </submittedName>
</protein>
<dbReference type="OrthoDB" id="8481103at2"/>
<dbReference type="RefSeq" id="WP_077350974.1">
    <property type="nucleotide sequence ID" value="NZ_CP019607.1"/>
</dbReference>
<evidence type="ECO:0000313" key="2">
    <source>
        <dbReference type="Proteomes" id="UP000188235"/>
    </source>
</evidence>
<name>A0A1Q2CZM1_9ACTN</name>
<proteinExistence type="predicted"/>
<evidence type="ECO:0000313" key="1">
    <source>
        <dbReference type="EMBL" id="AQP51557.1"/>
    </source>
</evidence>
<dbReference type="STRING" id="399497.BW733_12765"/>
<dbReference type="Pfam" id="PF11314">
    <property type="entry name" value="DUF3117"/>
    <property type="match status" value="1"/>
</dbReference>